<dbReference type="Gene3D" id="3.30.450.20">
    <property type="entry name" value="PAS domain"/>
    <property type="match status" value="1"/>
</dbReference>
<dbReference type="SUPFAM" id="SSF55785">
    <property type="entry name" value="PYP-like sensor domain (PAS domain)"/>
    <property type="match status" value="1"/>
</dbReference>
<dbReference type="GO" id="GO:0005829">
    <property type="term" value="C:cytosol"/>
    <property type="evidence" value="ECO:0007669"/>
    <property type="project" value="TreeGrafter"/>
</dbReference>
<feature type="domain" description="Exonuclease" evidence="4">
    <location>
        <begin position="297"/>
        <end position="465"/>
    </location>
</feature>
<accession>A0A4Q5N625</accession>
<dbReference type="InterPro" id="IPR013656">
    <property type="entry name" value="PAS_4"/>
</dbReference>
<dbReference type="GO" id="GO:0003677">
    <property type="term" value="F:DNA binding"/>
    <property type="evidence" value="ECO:0007669"/>
    <property type="project" value="InterPro"/>
</dbReference>
<evidence type="ECO:0000259" key="4">
    <source>
        <dbReference type="SMART" id="SM00479"/>
    </source>
</evidence>
<dbReference type="Gene3D" id="3.30.420.10">
    <property type="entry name" value="Ribonuclease H-like superfamily/Ribonuclease H"/>
    <property type="match status" value="1"/>
</dbReference>
<keyword evidence="2" id="KW-0472">Membrane</keyword>
<evidence type="ECO:0000313" key="6">
    <source>
        <dbReference type="Proteomes" id="UP000293764"/>
    </source>
</evidence>
<dbReference type="Pfam" id="PF08448">
    <property type="entry name" value="PAS_4"/>
    <property type="match status" value="1"/>
</dbReference>
<dbReference type="GO" id="GO:0003887">
    <property type="term" value="F:DNA-directed DNA polymerase activity"/>
    <property type="evidence" value="ECO:0007669"/>
    <property type="project" value="InterPro"/>
</dbReference>
<dbReference type="RefSeq" id="WP_130101295.1">
    <property type="nucleotide sequence ID" value="NZ_SDWW01000006.1"/>
</dbReference>
<dbReference type="GO" id="GO:0045004">
    <property type="term" value="P:DNA replication proofreading"/>
    <property type="evidence" value="ECO:0007669"/>
    <property type="project" value="TreeGrafter"/>
</dbReference>
<dbReference type="InterPro" id="IPR035965">
    <property type="entry name" value="PAS-like_dom_sf"/>
</dbReference>
<dbReference type="Pfam" id="PF00929">
    <property type="entry name" value="RNase_T"/>
    <property type="match status" value="1"/>
</dbReference>
<dbReference type="GO" id="GO:0008408">
    <property type="term" value="F:3'-5' exonuclease activity"/>
    <property type="evidence" value="ECO:0007669"/>
    <property type="project" value="TreeGrafter"/>
</dbReference>
<gene>
    <name evidence="5" type="ORF">EUA98_03545</name>
</gene>
<name>A0A4Q5N625_9MICO</name>
<dbReference type="AlphaFoldDB" id="A0A4Q5N625"/>
<evidence type="ECO:0000256" key="2">
    <source>
        <dbReference type="SAM" id="Phobius"/>
    </source>
</evidence>
<reference evidence="5 6" key="1">
    <citation type="submission" date="2019-01" db="EMBL/GenBank/DDBJ databases">
        <title>Novel species of Cellulomonas.</title>
        <authorList>
            <person name="Liu Q."/>
            <person name="Xin Y.-H."/>
        </authorList>
    </citation>
    <scope>NUCLEOTIDE SEQUENCE [LARGE SCALE GENOMIC DNA]</scope>
    <source>
        <strain evidence="5 6">HLT2-17</strain>
    </source>
</reference>
<dbReference type="InterPro" id="IPR013520">
    <property type="entry name" value="Ribonucl_H"/>
</dbReference>
<dbReference type="NCBIfam" id="TIGR00573">
    <property type="entry name" value="dnaq"/>
    <property type="match status" value="1"/>
</dbReference>
<keyword evidence="1" id="KW-0378">Hydrolase</keyword>
<dbReference type="PANTHER" id="PTHR30231">
    <property type="entry name" value="DNA POLYMERASE III SUBUNIT EPSILON"/>
    <property type="match status" value="1"/>
</dbReference>
<dbReference type="PANTHER" id="PTHR30231:SF41">
    <property type="entry name" value="DNA POLYMERASE III SUBUNIT EPSILON"/>
    <property type="match status" value="1"/>
</dbReference>
<comment type="caution">
    <text evidence="5">The sequence shown here is derived from an EMBL/GenBank/DDBJ whole genome shotgun (WGS) entry which is preliminary data.</text>
</comment>
<dbReference type="InterPro" id="IPR036397">
    <property type="entry name" value="RNaseH_sf"/>
</dbReference>
<evidence type="ECO:0000256" key="1">
    <source>
        <dbReference type="ARBA" id="ARBA00022839"/>
    </source>
</evidence>
<keyword evidence="2" id="KW-1133">Transmembrane helix</keyword>
<dbReference type="Proteomes" id="UP000293764">
    <property type="component" value="Unassembled WGS sequence"/>
</dbReference>
<protein>
    <submittedName>
        <fullName evidence="5">PAS domain-containing protein</fullName>
    </submittedName>
</protein>
<feature type="transmembrane region" description="Helical" evidence="2">
    <location>
        <begin position="145"/>
        <end position="167"/>
    </location>
</feature>
<evidence type="ECO:0000313" key="5">
    <source>
        <dbReference type="EMBL" id="RYV52297.1"/>
    </source>
</evidence>
<keyword evidence="2" id="KW-0812">Transmembrane</keyword>
<dbReference type="SUPFAM" id="SSF53098">
    <property type="entry name" value="Ribonuclease H-like"/>
    <property type="match status" value="1"/>
</dbReference>
<dbReference type="CDD" id="cd06127">
    <property type="entry name" value="DEDDh"/>
    <property type="match status" value="1"/>
</dbReference>
<feature type="transmembrane region" description="Helical" evidence="2">
    <location>
        <begin position="51"/>
        <end position="72"/>
    </location>
</feature>
<dbReference type="FunFam" id="3.30.420.10:FF:000045">
    <property type="entry name" value="3'-5' exonuclease DinG"/>
    <property type="match status" value="1"/>
</dbReference>
<sequence>MDHGRGTARALVAGIALYCALVAAVLGLLLWGGLTVPARDAVLGSARGQVALLGVVAAVALVGFIALVSALVGRYARTAARLTAETRLLLHANPDLHLDRSGPPELAELAEAIEQLAERRRVAEREVDAEVGAARAGLEQERNRLATLMAELAVAVVVCTLDGRILLYNTAARSLVDDDDAVGLGRSVFDLIDRDLITRAVDRFAAGSTEALVVTTQRDRQTLRVHLGAVRGSADEVDGFVLLFEDLTGPAPARSPRTPRHSTPLNAASRPEFYDFQLFDWAHGPSAHLGRSLGEVSYTVFDTETTGLDPVRGDEIISVGAVRMVNGRLLRRETFERLVDPRRSVPASSTAIHGLTADMLAGQPTIDAVLPAFARYAQDTVLVGHNVGFDLQFLRLKEARTGVRLRQPVLDTLLLDAALHPDHDDHSLEAIAARLGVEVVDRHTALGDALVTGEVFVRLLTVLRARGVATVGEAAELSRATLQARVGRSQYGTPDG</sequence>
<keyword evidence="1" id="KW-0540">Nuclease</keyword>
<dbReference type="EMBL" id="SDWW01000006">
    <property type="protein sequence ID" value="RYV52297.1"/>
    <property type="molecule type" value="Genomic_DNA"/>
</dbReference>
<dbReference type="InterPro" id="IPR000014">
    <property type="entry name" value="PAS"/>
</dbReference>
<evidence type="ECO:0000259" key="3">
    <source>
        <dbReference type="SMART" id="SM00091"/>
    </source>
</evidence>
<dbReference type="InterPro" id="IPR006054">
    <property type="entry name" value="DnaQ"/>
</dbReference>
<proteinExistence type="predicted"/>
<keyword evidence="1" id="KW-0269">Exonuclease</keyword>
<dbReference type="SMART" id="SM00479">
    <property type="entry name" value="EXOIII"/>
    <property type="match status" value="1"/>
</dbReference>
<keyword evidence="6" id="KW-1185">Reference proteome</keyword>
<feature type="domain" description="PAS" evidence="3">
    <location>
        <begin position="143"/>
        <end position="209"/>
    </location>
</feature>
<dbReference type="CDD" id="cd00130">
    <property type="entry name" value="PAS"/>
    <property type="match status" value="1"/>
</dbReference>
<dbReference type="SMART" id="SM00091">
    <property type="entry name" value="PAS"/>
    <property type="match status" value="1"/>
</dbReference>
<feature type="transmembrane region" description="Helical" evidence="2">
    <location>
        <begin position="12"/>
        <end position="31"/>
    </location>
</feature>
<dbReference type="OrthoDB" id="190275at2"/>
<dbReference type="InterPro" id="IPR012337">
    <property type="entry name" value="RNaseH-like_sf"/>
</dbReference>
<organism evidence="5 6">
    <name type="scientific">Pengzhenrongella frigida</name>
    <dbReference type="NCBI Taxonomy" id="1259133"/>
    <lineage>
        <taxon>Bacteria</taxon>
        <taxon>Bacillati</taxon>
        <taxon>Actinomycetota</taxon>
        <taxon>Actinomycetes</taxon>
        <taxon>Micrococcales</taxon>
        <taxon>Pengzhenrongella</taxon>
    </lineage>
</organism>